<evidence type="ECO:0000313" key="4">
    <source>
        <dbReference type="Proteomes" id="UP001522816"/>
    </source>
</evidence>
<feature type="domain" description="Integrase catalytic" evidence="2">
    <location>
        <begin position="265"/>
        <end position="431"/>
    </location>
</feature>
<organism evidence="3 4">
    <name type="scientific">Apilactobacillus nanyangensis</name>
    <dbReference type="NCBI Taxonomy" id="2799579"/>
    <lineage>
        <taxon>Bacteria</taxon>
        <taxon>Bacillati</taxon>
        <taxon>Bacillota</taxon>
        <taxon>Bacilli</taxon>
        <taxon>Lactobacillales</taxon>
        <taxon>Lactobacillaceae</taxon>
        <taxon>Apilactobacillus</taxon>
    </lineage>
</organism>
<dbReference type="InterPro" id="IPR055247">
    <property type="entry name" value="InsJ-like_HTH"/>
</dbReference>
<sequence>MVKFNQAFKLKVVTDYLNGNGSTSLCRKYHIAKSATVLKWVNRYQSYGLEGLSIQKPNIKTYSFDFRMQVLNFQKRHQLSYPKTALYFNIPTASTVYNWQKQWELHGESGLKSNSGRPKNKMKPQNPHYFIKYHYEKIKHHTSSTIKAATELIQQLPEYSTRFILHTIGLAKSVYYYHLNQDKQKDEQLLNHIKLIKQAHPDYGYRRLTFTLKNEGVDVNHKRVQLIMQCNHLQVTTYGKKKRRYNSYRGQIGKIAKNHLKRQFDTSKPYQKLVTDVSEFRYGKADIKHRVYLSPILDLYSREVLDYEISSHPTVKFTLKPVQRLIKRLPKTGVKPILHSDQGFQYQTPIWQKTLKDNAISQSMSRKGNCLDNAAMESFFHIMKAEVMTTHYQTKTELVDAMKKWIHYYNNKRIKLKLGGKSPVQYRKLTTQFN</sequence>
<proteinExistence type="predicted"/>
<dbReference type="InterPro" id="IPR010921">
    <property type="entry name" value="Trp_repressor/repl_initiator"/>
</dbReference>
<dbReference type="Proteomes" id="UP001522816">
    <property type="component" value="Unassembled WGS sequence"/>
</dbReference>
<dbReference type="Pfam" id="PF00665">
    <property type="entry name" value="rve"/>
    <property type="match status" value="1"/>
</dbReference>
<dbReference type="EMBL" id="JAJIAR010000008">
    <property type="protein sequence ID" value="MCK8611786.1"/>
    <property type="molecule type" value="Genomic_DNA"/>
</dbReference>
<protein>
    <submittedName>
        <fullName evidence="3">IS3 family transposase</fullName>
    </submittedName>
</protein>
<name>A0ABT0HYU2_9LACO</name>
<gene>
    <name evidence="3" type="ORF">LNP10_04645</name>
</gene>
<dbReference type="Pfam" id="PF13333">
    <property type="entry name" value="rve_2"/>
    <property type="match status" value="1"/>
</dbReference>
<reference evidence="3 4" key="1">
    <citation type="submission" date="2021-11" db="EMBL/GenBank/DDBJ databases">
        <title>Comparative genomics of bee honey and flower isolates.</title>
        <authorList>
            <person name="Bechtner J.D."/>
            <person name="Gallus M.K."/>
            <person name="Ehrmann M."/>
        </authorList>
    </citation>
    <scope>NUCLEOTIDE SEQUENCE [LARGE SCALE GENOMIC DNA]</scope>
    <source>
        <strain evidence="3 4">7</strain>
    </source>
</reference>
<dbReference type="InterPro" id="IPR048020">
    <property type="entry name" value="Transpos_IS3"/>
</dbReference>
<evidence type="ECO:0000256" key="1">
    <source>
        <dbReference type="ARBA" id="ARBA00002286"/>
    </source>
</evidence>
<dbReference type="InterPro" id="IPR025948">
    <property type="entry name" value="HTH-like_dom"/>
</dbReference>
<dbReference type="PANTHER" id="PTHR46889:SF4">
    <property type="entry name" value="TRANSPOSASE INSO FOR INSERTION SEQUENCE ELEMENT IS911B-RELATED"/>
    <property type="match status" value="1"/>
</dbReference>
<dbReference type="PROSITE" id="PS50994">
    <property type="entry name" value="INTEGRASE"/>
    <property type="match status" value="1"/>
</dbReference>
<dbReference type="SUPFAM" id="SSF53098">
    <property type="entry name" value="Ribonuclease H-like"/>
    <property type="match status" value="1"/>
</dbReference>
<comment type="function">
    <text evidence="1">Involved in the transposition of the insertion sequence.</text>
</comment>
<dbReference type="InterPro" id="IPR012337">
    <property type="entry name" value="RNaseH-like_sf"/>
</dbReference>
<dbReference type="SUPFAM" id="SSF48295">
    <property type="entry name" value="TrpR-like"/>
    <property type="match status" value="1"/>
</dbReference>
<dbReference type="Pfam" id="PF13276">
    <property type="entry name" value="HTH_21"/>
    <property type="match status" value="1"/>
</dbReference>
<dbReference type="Gene3D" id="1.10.10.10">
    <property type="entry name" value="Winged helix-like DNA-binding domain superfamily/Winged helix DNA-binding domain"/>
    <property type="match status" value="2"/>
</dbReference>
<evidence type="ECO:0000259" key="2">
    <source>
        <dbReference type="PROSITE" id="PS50994"/>
    </source>
</evidence>
<dbReference type="InterPro" id="IPR050900">
    <property type="entry name" value="Transposase_IS3/IS150/IS904"/>
</dbReference>
<dbReference type="InterPro" id="IPR001584">
    <property type="entry name" value="Integrase_cat-core"/>
</dbReference>
<keyword evidence="4" id="KW-1185">Reference proteome</keyword>
<dbReference type="PANTHER" id="PTHR46889">
    <property type="entry name" value="TRANSPOSASE INSF FOR INSERTION SEQUENCE IS3B-RELATED"/>
    <property type="match status" value="1"/>
</dbReference>
<dbReference type="Pfam" id="PF13518">
    <property type="entry name" value="HTH_28"/>
    <property type="match status" value="2"/>
</dbReference>
<dbReference type="Gene3D" id="3.30.420.10">
    <property type="entry name" value="Ribonuclease H-like superfamily/Ribonuclease H"/>
    <property type="match status" value="1"/>
</dbReference>
<dbReference type="RefSeq" id="WP_248596789.1">
    <property type="nucleotide sequence ID" value="NZ_JAJIAR010000008.1"/>
</dbReference>
<accession>A0ABT0HYU2</accession>
<dbReference type="InterPro" id="IPR036397">
    <property type="entry name" value="RNaseH_sf"/>
</dbReference>
<dbReference type="NCBIfam" id="NF033516">
    <property type="entry name" value="transpos_IS3"/>
    <property type="match status" value="1"/>
</dbReference>
<dbReference type="InterPro" id="IPR036388">
    <property type="entry name" value="WH-like_DNA-bd_sf"/>
</dbReference>
<evidence type="ECO:0000313" key="3">
    <source>
        <dbReference type="EMBL" id="MCK8611786.1"/>
    </source>
</evidence>
<comment type="caution">
    <text evidence="3">The sequence shown here is derived from an EMBL/GenBank/DDBJ whole genome shotgun (WGS) entry which is preliminary data.</text>
</comment>